<dbReference type="Proteomes" id="UP000053860">
    <property type="component" value="Unassembled WGS sequence"/>
</dbReference>
<reference evidence="3" key="1">
    <citation type="journal article" date="2015" name="MBio">
        <title>Genome-Resolved Metagenomic Analysis Reveals Roles for Candidate Phyla and Other Microbial Community Members in Biogeochemical Transformations in Oil Reservoirs.</title>
        <authorList>
            <person name="Hu P."/>
            <person name="Tom L."/>
            <person name="Singh A."/>
            <person name="Thomas B.C."/>
            <person name="Baker B.J."/>
            <person name="Piceno Y.M."/>
            <person name="Andersen G.L."/>
            <person name="Banfield J.F."/>
        </authorList>
    </citation>
    <scope>NUCLEOTIDE SEQUENCE [LARGE SCALE GENOMIC DNA]</scope>
</reference>
<keyword evidence="1" id="KW-1133">Transmembrane helix</keyword>
<comment type="caution">
    <text evidence="2">The sequence shown here is derived from an EMBL/GenBank/DDBJ whole genome shotgun (WGS) entry which is preliminary data.</text>
</comment>
<organism evidence="2 3">
    <name type="scientific">Proteiniphilum acetatigenes</name>
    <dbReference type="NCBI Taxonomy" id="294710"/>
    <lineage>
        <taxon>Bacteria</taxon>
        <taxon>Pseudomonadati</taxon>
        <taxon>Bacteroidota</taxon>
        <taxon>Bacteroidia</taxon>
        <taxon>Bacteroidales</taxon>
        <taxon>Dysgonomonadaceae</taxon>
        <taxon>Proteiniphilum</taxon>
    </lineage>
</organism>
<evidence type="ECO:0000313" key="3">
    <source>
        <dbReference type="Proteomes" id="UP000053860"/>
    </source>
</evidence>
<accession>A0A101HHT4</accession>
<keyword evidence="1" id="KW-0812">Transmembrane</keyword>
<keyword evidence="1" id="KW-0472">Membrane</keyword>
<feature type="transmembrane region" description="Helical" evidence="1">
    <location>
        <begin position="24"/>
        <end position="43"/>
    </location>
</feature>
<evidence type="ECO:0000313" key="2">
    <source>
        <dbReference type="EMBL" id="KUK77132.1"/>
    </source>
</evidence>
<sequence length="57" mass="6455">WLAATLLTRIAVSLTAGMKVGDNLLLLLPQQLMLGAFILRSLINKRKKTFFWKGRNI</sequence>
<evidence type="ECO:0000256" key="1">
    <source>
        <dbReference type="SAM" id="Phobius"/>
    </source>
</evidence>
<protein>
    <submittedName>
        <fullName evidence="2">Uncharacterized protein</fullName>
    </submittedName>
</protein>
<gene>
    <name evidence="2" type="ORF">XD92_0916</name>
</gene>
<name>A0A101HHT4_9BACT</name>
<feature type="non-terminal residue" evidence="2">
    <location>
        <position position="1"/>
    </location>
</feature>
<dbReference type="AlphaFoldDB" id="A0A101HHT4"/>
<proteinExistence type="predicted"/>
<dbReference type="EMBL" id="LGGN01000162">
    <property type="protein sequence ID" value="KUK77132.1"/>
    <property type="molecule type" value="Genomic_DNA"/>
</dbReference>